<proteinExistence type="predicted"/>
<evidence type="ECO:0008006" key="3">
    <source>
        <dbReference type="Google" id="ProtNLM"/>
    </source>
</evidence>
<evidence type="ECO:0000313" key="1">
    <source>
        <dbReference type="EMBL" id="GMH82055.1"/>
    </source>
</evidence>
<protein>
    <recommendedName>
        <fullName evidence="3">RING-type domain-containing protein</fullName>
    </recommendedName>
</protein>
<dbReference type="InterPro" id="IPR013083">
    <property type="entry name" value="Znf_RING/FYVE/PHD"/>
</dbReference>
<dbReference type="SUPFAM" id="SSF57850">
    <property type="entry name" value="RING/U-box"/>
    <property type="match status" value="1"/>
</dbReference>
<dbReference type="Proteomes" id="UP001162640">
    <property type="component" value="Unassembled WGS sequence"/>
</dbReference>
<dbReference type="Gene3D" id="3.30.40.10">
    <property type="entry name" value="Zinc/RING finger domain, C3HC4 (zinc finger)"/>
    <property type="match status" value="1"/>
</dbReference>
<reference evidence="2" key="1">
    <citation type="journal article" date="2023" name="Commun. Biol.">
        <title>Genome analysis of Parmales, the sister group of diatoms, reveals the evolutionary specialization of diatoms from phago-mixotrophs to photoautotrophs.</title>
        <authorList>
            <person name="Ban H."/>
            <person name="Sato S."/>
            <person name="Yoshikawa S."/>
            <person name="Yamada K."/>
            <person name="Nakamura Y."/>
            <person name="Ichinomiya M."/>
            <person name="Sato N."/>
            <person name="Blanc-Mathieu R."/>
            <person name="Endo H."/>
            <person name="Kuwata A."/>
            <person name="Ogata H."/>
        </authorList>
    </citation>
    <scope>NUCLEOTIDE SEQUENCE [LARGE SCALE GENOMIC DNA]</scope>
</reference>
<dbReference type="Pfam" id="PF13920">
    <property type="entry name" value="zf-C3HC4_3"/>
    <property type="match status" value="1"/>
</dbReference>
<accession>A0A9W7ELC5</accession>
<dbReference type="EMBL" id="BLQM01000308">
    <property type="protein sequence ID" value="GMH82055.1"/>
    <property type="molecule type" value="Genomic_DNA"/>
</dbReference>
<dbReference type="AlphaFoldDB" id="A0A9W7ELC5"/>
<comment type="caution">
    <text evidence="1">The sequence shown here is derived from an EMBL/GenBank/DDBJ whole genome shotgun (WGS) entry which is preliminary data.</text>
</comment>
<name>A0A9W7ELC5_9STRA</name>
<sequence>MVNEPSSKIKPCGHTVTCRDCTEKLIKLGDQCPFCRKAIAGYELGKWSSSTGAAGLWPTSLKNLNELARNDGFNDYFRNLFNGNEEPYLRWKKVFNVLGIEGVNGGGGSIEVQS</sequence>
<organism evidence="1 2">
    <name type="scientific">Triparma laevis f. inornata</name>
    <dbReference type="NCBI Taxonomy" id="1714386"/>
    <lineage>
        <taxon>Eukaryota</taxon>
        <taxon>Sar</taxon>
        <taxon>Stramenopiles</taxon>
        <taxon>Ochrophyta</taxon>
        <taxon>Bolidophyceae</taxon>
        <taxon>Parmales</taxon>
        <taxon>Triparmaceae</taxon>
        <taxon>Triparma</taxon>
    </lineage>
</organism>
<gene>
    <name evidence="1" type="ORF">TL16_g09134</name>
</gene>
<evidence type="ECO:0000313" key="2">
    <source>
        <dbReference type="Proteomes" id="UP001162640"/>
    </source>
</evidence>